<protein>
    <submittedName>
        <fullName evidence="6">Uncharacterized protein</fullName>
    </submittedName>
</protein>
<keyword evidence="7" id="KW-1185">Reference proteome</keyword>
<dbReference type="InterPro" id="IPR015947">
    <property type="entry name" value="PUA-like_sf"/>
</dbReference>
<dbReference type="GO" id="GO:0008168">
    <property type="term" value="F:methyltransferase activity"/>
    <property type="evidence" value="ECO:0007669"/>
    <property type="project" value="UniProtKB-KW"/>
</dbReference>
<dbReference type="PATRIC" id="fig|1423719.4.peg.719"/>
<keyword evidence="1" id="KW-0489">Methyltransferase</keyword>
<dbReference type="RefSeq" id="WP_057973782.1">
    <property type="nucleotide sequence ID" value="NZ_AZDI01000002.1"/>
</dbReference>
<keyword evidence="2" id="KW-0808">Transferase</keyword>
<dbReference type="PANTHER" id="PTHR43042">
    <property type="entry name" value="SAM-DEPENDENT METHYLTRANSFERASE"/>
    <property type="match status" value="1"/>
</dbReference>
<evidence type="ECO:0000256" key="2">
    <source>
        <dbReference type="ARBA" id="ARBA00022679"/>
    </source>
</evidence>
<dbReference type="Proteomes" id="UP000051450">
    <property type="component" value="Unassembled WGS sequence"/>
</dbReference>
<dbReference type="Pfam" id="PF17785">
    <property type="entry name" value="PUA_3"/>
    <property type="match status" value="1"/>
</dbReference>
<dbReference type="InterPro" id="IPR036974">
    <property type="entry name" value="PUA_sf"/>
</dbReference>
<dbReference type="SUPFAM" id="SSF53335">
    <property type="entry name" value="S-adenosyl-L-methionine-dependent methyltransferases"/>
    <property type="match status" value="1"/>
</dbReference>
<dbReference type="Pfam" id="PF10672">
    <property type="entry name" value="Methyltrans_SAM"/>
    <property type="match status" value="1"/>
</dbReference>
<dbReference type="InterPro" id="IPR041532">
    <property type="entry name" value="RlmI-like_PUA"/>
</dbReference>
<accession>A0A0R1HIQ9</accession>
<evidence type="ECO:0000259" key="4">
    <source>
        <dbReference type="Pfam" id="PF10672"/>
    </source>
</evidence>
<evidence type="ECO:0000313" key="6">
    <source>
        <dbReference type="EMBL" id="KRK46207.1"/>
    </source>
</evidence>
<proteinExistence type="predicted"/>
<dbReference type="InterPro" id="IPR029063">
    <property type="entry name" value="SAM-dependent_MTases_sf"/>
</dbReference>
<organism evidence="6 7">
    <name type="scientific">Dellaglioa algida DSM 15638</name>
    <dbReference type="NCBI Taxonomy" id="1423719"/>
    <lineage>
        <taxon>Bacteria</taxon>
        <taxon>Bacillati</taxon>
        <taxon>Bacillota</taxon>
        <taxon>Bacilli</taxon>
        <taxon>Lactobacillales</taxon>
        <taxon>Lactobacillaceae</taxon>
        <taxon>Dellaglioa</taxon>
    </lineage>
</organism>
<dbReference type="Gene3D" id="2.30.130.10">
    <property type="entry name" value="PUA domain"/>
    <property type="match status" value="1"/>
</dbReference>
<keyword evidence="3" id="KW-0949">S-adenosyl-L-methionine</keyword>
<dbReference type="SUPFAM" id="SSF88697">
    <property type="entry name" value="PUA domain-like"/>
    <property type="match status" value="1"/>
</dbReference>
<sequence>MRKVEIISHAAKKFKNGYPLIDKEDLRTTRDFKEGEWVALTLHNQFVAYGYFAEQNRGDGWIFSRNEEARIDEDFFSKLFNNARMNRKSLFTNKDTNAFRFFNGEGEGIGGLTIDYYDDYYVFTWYNLGLYQHKDMIYNAFSDAVTSYKGIYANLRYDTKGEPSTFKVRGKDAPTPLIVKENGLQFAAYLNEATTGLFLEQREMRKAIMNKYAEGKLVFNGFSNTGATSVAASVGGALKTTSVDVMNKNIDRMKEQFALNNIDPEKQEIRGMDVFGYLDYAKKHHIIYDLVVLDPPSFVRSKKRTFSVQKDYAKLAEDAIDITQKEGIIMFSTNAAGLTLKKLKEQITEAFANKNRSFTLLETFRLSSDFVTNKEYRQGNYLKTLVIKVD</sequence>
<dbReference type="GO" id="GO:0003723">
    <property type="term" value="F:RNA binding"/>
    <property type="evidence" value="ECO:0007669"/>
    <property type="project" value="InterPro"/>
</dbReference>
<feature type="domain" description="S-adenosylmethionine-dependent methyltransferase" evidence="4">
    <location>
        <begin position="177"/>
        <end position="339"/>
    </location>
</feature>
<evidence type="ECO:0000256" key="1">
    <source>
        <dbReference type="ARBA" id="ARBA00022603"/>
    </source>
</evidence>
<dbReference type="Gene3D" id="3.40.50.150">
    <property type="entry name" value="Vaccinia Virus protein VP39"/>
    <property type="match status" value="1"/>
</dbReference>
<name>A0A0R1HIQ9_9LACO</name>
<dbReference type="GO" id="GO:0032259">
    <property type="term" value="P:methylation"/>
    <property type="evidence" value="ECO:0007669"/>
    <property type="project" value="UniProtKB-KW"/>
</dbReference>
<evidence type="ECO:0000313" key="7">
    <source>
        <dbReference type="Proteomes" id="UP000051450"/>
    </source>
</evidence>
<feature type="domain" description="RlmI-like PUA" evidence="5">
    <location>
        <begin position="6"/>
        <end position="65"/>
    </location>
</feature>
<dbReference type="InterPro" id="IPR019614">
    <property type="entry name" value="SAM-dep_methyl-trfase"/>
</dbReference>
<gene>
    <name evidence="6" type="ORF">FC66_GL000709</name>
</gene>
<dbReference type="CDD" id="cd11572">
    <property type="entry name" value="RlmI_M_like"/>
    <property type="match status" value="1"/>
</dbReference>
<reference evidence="6 7" key="1">
    <citation type="journal article" date="2015" name="Genome Announc.">
        <title>Expanding the biotechnology potential of lactobacilli through comparative genomics of 213 strains and associated genera.</title>
        <authorList>
            <person name="Sun Z."/>
            <person name="Harris H.M."/>
            <person name="McCann A."/>
            <person name="Guo C."/>
            <person name="Argimon S."/>
            <person name="Zhang W."/>
            <person name="Yang X."/>
            <person name="Jeffery I.B."/>
            <person name="Cooney J.C."/>
            <person name="Kagawa T.F."/>
            <person name="Liu W."/>
            <person name="Song Y."/>
            <person name="Salvetti E."/>
            <person name="Wrobel A."/>
            <person name="Rasinkangas P."/>
            <person name="Parkhill J."/>
            <person name="Rea M.C."/>
            <person name="O'Sullivan O."/>
            <person name="Ritari J."/>
            <person name="Douillard F.P."/>
            <person name="Paul Ross R."/>
            <person name="Yang R."/>
            <person name="Briner A.E."/>
            <person name="Felis G.E."/>
            <person name="de Vos W.M."/>
            <person name="Barrangou R."/>
            <person name="Klaenhammer T.R."/>
            <person name="Caufield P.W."/>
            <person name="Cui Y."/>
            <person name="Zhang H."/>
            <person name="O'Toole P.W."/>
        </authorList>
    </citation>
    <scope>NUCLEOTIDE SEQUENCE [LARGE SCALE GENOMIC DNA]</scope>
    <source>
        <strain evidence="6 7">DSM 15638</strain>
    </source>
</reference>
<evidence type="ECO:0000259" key="5">
    <source>
        <dbReference type="Pfam" id="PF17785"/>
    </source>
</evidence>
<dbReference type="OrthoDB" id="9805492at2"/>
<dbReference type="AlphaFoldDB" id="A0A0R1HIQ9"/>
<comment type="caution">
    <text evidence="6">The sequence shown here is derived from an EMBL/GenBank/DDBJ whole genome shotgun (WGS) entry which is preliminary data.</text>
</comment>
<dbReference type="PANTHER" id="PTHR43042:SF3">
    <property type="entry name" value="RIBOSOMAL RNA LARGE SUBUNIT METHYLTRANSFERASE YWBD-RELATED"/>
    <property type="match status" value="1"/>
</dbReference>
<dbReference type="EMBL" id="AZDI01000002">
    <property type="protein sequence ID" value="KRK46207.1"/>
    <property type="molecule type" value="Genomic_DNA"/>
</dbReference>
<evidence type="ECO:0000256" key="3">
    <source>
        <dbReference type="ARBA" id="ARBA00022691"/>
    </source>
</evidence>
<dbReference type="Gene3D" id="3.30.750.80">
    <property type="entry name" value="RNA methyltransferase domain (HRMD) like"/>
    <property type="match status" value="1"/>
</dbReference>
<dbReference type="STRING" id="1423719.FC66_GL000709"/>